<protein>
    <submittedName>
        <fullName evidence="1">Uncharacterized protein</fullName>
    </submittedName>
</protein>
<reference evidence="1 2" key="1">
    <citation type="submission" date="2019-11" db="EMBL/GenBank/DDBJ databases">
        <title>Whole-genome sequence of a Rhodoblastus acidophilus DSM 142.</title>
        <authorList>
            <person name="Kyndt J.A."/>
            <person name="Meyer T.E."/>
        </authorList>
    </citation>
    <scope>NUCLEOTIDE SEQUENCE [LARGE SCALE GENOMIC DNA]</scope>
    <source>
        <strain evidence="1 2">DSM 142</strain>
    </source>
</reference>
<organism evidence="1 2">
    <name type="scientific">Rhodoblastus acidophilus</name>
    <name type="common">Rhodopseudomonas acidophila</name>
    <dbReference type="NCBI Taxonomy" id="1074"/>
    <lineage>
        <taxon>Bacteria</taxon>
        <taxon>Pseudomonadati</taxon>
        <taxon>Pseudomonadota</taxon>
        <taxon>Alphaproteobacteria</taxon>
        <taxon>Hyphomicrobiales</taxon>
        <taxon>Rhodoblastaceae</taxon>
        <taxon>Rhodoblastus</taxon>
    </lineage>
</organism>
<evidence type="ECO:0000313" key="2">
    <source>
        <dbReference type="Proteomes" id="UP000439113"/>
    </source>
</evidence>
<dbReference type="RefSeq" id="WP_155447693.1">
    <property type="nucleotide sequence ID" value="NZ_JAOQNR010000024.1"/>
</dbReference>
<sequence length="88" mass="9144">MTFDANDTAKDLLLAGLLQVLDRVAAEGGETVAMKIAADIHAACDTFGFPGLNAEQAQAVRRAFDVKMAALEQSLLNAARKGGKPGEG</sequence>
<comment type="caution">
    <text evidence="1">The sequence shown here is derived from an EMBL/GenBank/DDBJ whole genome shotgun (WGS) entry which is preliminary data.</text>
</comment>
<accession>A0A6N8DV26</accession>
<gene>
    <name evidence="1" type="ORF">GJ654_18690</name>
</gene>
<dbReference type="AlphaFoldDB" id="A0A6N8DV26"/>
<proteinExistence type="predicted"/>
<dbReference type="EMBL" id="WNKS01000025">
    <property type="protein sequence ID" value="MTV33011.1"/>
    <property type="molecule type" value="Genomic_DNA"/>
</dbReference>
<evidence type="ECO:0000313" key="1">
    <source>
        <dbReference type="EMBL" id="MTV33011.1"/>
    </source>
</evidence>
<name>A0A6N8DV26_RHOAC</name>
<dbReference type="Proteomes" id="UP000439113">
    <property type="component" value="Unassembled WGS sequence"/>
</dbReference>